<dbReference type="AlphaFoldDB" id="A0A9D4K8X3"/>
<accession>A0A9D4K8X3</accession>
<protein>
    <submittedName>
        <fullName evidence="1">Uncharacterized protein</fullName>
    </submittedName>
</protein>
<evidence type="ECO:0000313" key="2">
    <source>
        <dbReference type="Proteomes" id="UP000828390"/>
    </source>
</evidence>
<dbReference type="EMBL" id="JAIWYP010000004">
    <property type="protein sequence ID" value="KAH3835135.1"/>
    <property type="molecule type" value="Genomic_DNA"/>
</dbReference>
<organism evidence="1 2">
    <name type="scientific">Dreissena polymorpha</name>
    <name type="common">Zebra mussel</name>
    <name type="synonym">Mytilus polymorpha</name>
    <dbReference type="NCBI Taxonomy" id="45954"/>
    <lineage>
        <taxon>Eukaryota</taxon>
        <taxon>Metazoa</taxon>
        <taxon>Spiralia</taxon>
        <taxon>Lophotrochozoa</taxon>
        <taxon>Mollusca</taxon>
        <taxon>Bivalvia</taxon>
        <taxon>Autobranchia</taxon>
        <taxon>Heteroconchia</taxon>
        <taxon>Euheterodonta</taxon>
        <taxon>Imparidentia</taxon>
        <taxon>Neoheterodontei</taxon>
        <taxon>Myida</taxon>
        <taxon>Dreissenoidea</taxon>
        <taxon>Dreissenidae</taxon>
        <taxon>Dreissena</taxon>
    </lineage>
</organism>
<proteinExistence type="predicted"/>
<keyword evidence="2" id="KW-1185">Reference proteome</keyword>
<gene>
    <name evidence="1" type="ORF">DPMN_108478</name>
</gene>
<dbReference type="Proteomes" id="UP000828390">
    <property type="component" value="Unassembled WGS sequence"/>
</dbReference>
<evidence type="ECO:0000313" key="1">
    <source>
        <dbReference type="EMBL" id="KAH3835135.1"/>
    </source>
</evidence>
<reference evidence="1" key="1">
    <citation type="journal article" date="2019" name="bioRxiv">
        <title>The Genome of the Zebra Mussel, Dreissena polymorpha: A Resource for Invasive Species Research.</title>
        <authorList>
            <person name="McCartney M.A."/>
            <person name="Auch B."/>
            <person name="Kono T."/>
            <person name="Mallez S."/>
            <person name="Zhang Y."/>
            <person name="Obille A."/>
            <person name="Becker A."/>
            <person name="Abrahante J.E."/>
            <person name="Garbe J."/>
            <person name="Badalamenti J.P."/>
            <person name="Herman A."/>
            <person name="Mangelson H."/>
            <person name="Liachko I."/>
            <person name="Sullivan S."/>
            <person name="Sone E.D."/>
            <person name="Koren S."/>
            <person name="Silverstein K.A.T."/>
            <person name="Beckman K.B."/>
            <person name="Gohl D.M."/>
        </authorList>
    </citation>
    <scope>NUCLEOTIDE SEQUENCE</scope>
    <source>
        <strain evidence="1">Duluth1</strain>
        <tissue evidence="1">Whole animal</tissue>
    </source>
</reference>
<comment type="caution">
    <text evidence="1">The sequence shown here is derived from an EMBL/GenBank/DDBJ whole genome shotgun (WGS) entry which is preliminary data.</text>
</comment>
<name>A0A9D4K8X3_DREPO</name>
<sequence>MILCATHEAIHDILVFKYRPYVVPSNKKRRLAREARFTCPGREHLEVKAASRKTWDGDARAVNPIEVMPYVDVNSLCIHCTEGGRRSCLMNDLCLPFLLTCLLME</sequence>
<reference evidence="1" key="2">
    <citation type="submission" date="2020-11" db="EMBL/GenBank/DDBJ databases">
        <authorList>
            <person name="McCartney M.A."/>
            <person name="Auch B."/>
            <person name="Kono T."/>
            <person name="Mallez S."/>
            <person name="Becker A."/>
            <person name="Gohl D.M."/>
            <person name="Silverstein K.A.T."/>
            <person name="Koren S."/>
            <person name="Bechman K.B."/>
            <person name="Herman A."/>
            <person name="Abrahante J.E."/>
            <person name="Garbe J."/>
        </authorList>
    </citation>
    <scope>NUCLEOTIDE SEQUENCE</scope>
    <source>
        <strain evidence="1">Duluth1</strain>
        <tissue evidence="1">Whole animal</tissue>
    </source>
</reference>